<dbReference type="GO" id="GO:0055085">
    <property type="term" value="P:transmembrane transport"/>
    <property type="evidence" value="ECO:0007669"/>
    <property type="project" value="InterPro"/>
</dbReference>
<evidence type="ECO:0000256" key="2">
    <source>
        <dbReference type="ARBA" id="ARBA00022448"/>
    </source>
</evidence>
<dbReference type="InterPro" id="IPR000515">
    <property type="entry name" value="MetI-like"/>
</dbReference>
<evidence type="ECO:0000256" key="5">
    <source>
        <dbReference type="ARBA" id="ARBA00022989"/>
    </source>
</evidence>
<keyword evidence="5 7" id="KW-1133">Transmembrane helix</keyword>
<dbReference type="Pfam" id="PF00528">
    <property type="entry name" value="BPD_transp_1"/>
    <property type="match status" value="1"/>
</dbReference>
<name>A0A562WDY4_9ACTN</name>
<dbReference type="PROSITE" id="PS50928">
    <property type="entry name" value="ABC_TM1"/>
    <property type="match status" value="1"/>
</dbReference>
<dbReference type="PANTHER" id="PTHR30193">
    <property type="entry name" value="ABC TRANSPORTER PERMEASE PROTEIN"/>
    <property type="match status" value="1"/>
</dbReference>
<dbReference type="EMBL" id="VLLP01000001">
    <property type="protein sequence ID" value="TWJ28426.1"/>
    <property type="molecule type" value="Genomic_DNA"/>
</dbReference>
<dbReference type="Proteomes" id="UP000319728">
    <property type="component" value="Unassembled WGS sequence"/>
</dbReference>
<evidence type="ECO:0000256" key="7">
    <source>
        <dbReference type="RuleBase" id="RU363032"/>
    </source>
</evidence>
<dbReference type="InterPro" id="IPR051393">
    <property type="entry name" value="ABC_transporter_permease"/>
</dbReference>
<evidence type="ECO:0000256" key="1">
    <source>
        <dbReference type="ARBA" id="ARBA00004651"/>
    </source>
</evidence>
<dbReference type="SUPFAM" id="SSF161098">
    <property type="entry name" value="MetI-like"/>
    <property type="match status" value="1"/>
</dbReference>
<keyword evidence="6 7" id="KW-0472">Membrane</keyword>
<dbReference type="PANTHER" id="PTHR30193:SF41">
    <property type="entry name" value="DIACETYLCHITOBIOSE UPTAKE SYSTEM PERMEASE PROTEIN NGCF"/>
    <property type="match status" value="1"/>
</dbReference>
<feature type="transmembrane region" description="Helical" evidence="7">
    <location>
        <begin position="163"/>
        <end position="183"/>
    </location>
</feature>
<keyword evidence="2 7" id="KW-0813">Transport</keyword>
<feature type="transmembrane region" description="Helical" evidence="7">
    <location>
        <begin position="7"/>
        <end position="29"/>
    </location>
</feature>
<comment type="similarity">
    <text evidence="7">Belongs to the binding-protein-dependent transport system permease family.</text>
</comment>
<evidence type="ECO:0000256" key="3">
    <source>
        <dbReference type="ARBA" id="ARBA00022475"/>
    </source>
</evidence>
<accession>A0A562WDY4</accession>
<evidence type="ECO:0000256" key="4">
    <source>
        <dbReference type="ARBA" id="ARBA00022692"/>
    </source>
</evidence>
<proteinExistence type="inferred from homology"/>
<dbReference type="InterPro" id="IPR035906">
    <property type="entry name" value="MetI-like_sf"/>
</dbReference>
<gene>
    <name evidence="8" type="ORF">JD81_01930</name>
</gene>
<dbReference type="GO" id="GO:0005886">
    <property type="term" value="C:plasma membrane"/>
    <property type="evidence" value="ECO:0007669"/>
    <property type="project" value="UniProtKB-SubCell"/>
</dbReference>
<evidence type="ECO:0000313" key="8">
    <source>
        <dbReference type="EMBL" id="TWJ28426.1"/>
    </source>
</evidence>
<feature type="transmembrane region" description="Helical" evidence="7">
    <location>
        <begin position="114"/>
        <end position="136"/>
    </location>
</feature>
<dbReference type="Gene3D" id="1.10.3720.10">
    <property type="entry name" value="MetI-like"/>
    <property type="match status" value="1"/>
</dbReference>
<reference evidence="8 9" key="1">
    <citation type="submission" date="2019-07" db="EMBL/GenBank/DDBJ databases">
        <title>R&amp;d 2014.</title>
        <authorList>
            <person name="Klenk H.-P."/>
        </authorList>
    </citation>
    <scope>NUCLEOTIDE SEQUENCE [LARGE SCALE GENOMIC DNA]</scope>
    <source>
        <strain evidence="8 9">DSM 43912</strain>
    </source>
</reference>
<protein>
    <submittedName>
        <fullName evidence="8">N-acetylglucosamine transport system permease protein</fullName>
    </submittedName>
</protein>
<dbReference type="OrthoDB" id="9782326at2"/>
<dbReference type="RefSeq" id="WP_145816731.1">
    <property type="nucleotide sequence ID" value="NZ_AP023438.1"/>
</dbReference>
<keyword evidence="9" id="KW-1185">Reference proteome</keyword>
<dbReference type="AlphaFoldDB" id="A0A562WDY4"/>
<feature type="transmembrane region" description="Helical" evidence="7">
    <location>
        <begin position="72"/>
        <end position="94"/>
    </location>
</feature>
<evidence type="ECO:0000256" key="6">
    <source>
        <dbReference type="ARBA" id="ARBA00023136"/>
    </source>
</evidence>
<feature type="transmembrane region" description="Helical" evidence="7">
    <location>
        <begin position="217"/>
        <end position="240"/>
    </location>
</feature>
<keyword evidence="4 7" id="KW-0812">Transmembrane</keyword>
<comment type="caution">
    <text evidence="8">The sequence shown here is derived from an EMBL/GenBank/DDBJ whole genome shotgun (WGS) entry which is preliminary data.</text>
</comment>
<evidence type="ECO:0000313" key="9">
    <source>
        <dbReference type="Proteomes" id="UP000319728"/>
    </source>
</evidence>
<organism evidence="8 9">
    <name type="scientific">Micromonospora sagamiensis</name>
    <dbReference type="NCBI Taxonomy" id="47875"/>
    <lineage>
        <taxon>Bacteria</taxon>
        <taxon>Bacillati</taxon>
        <taxon>Actinomycetota</taxon>
        <taxon>Actinomycetes</taxon>
        <taxon>Micromonosporales</taxon>
        <taxon>Micromonosporaceae</taxon>
        <taxon>Micromonospora</taxon>
    </lineage>
</organism>
<dbReference type="CDD" id="cd06261">
    <property type="entry name" value="TM_PBP2"/>
    <property type="match status" value="1"/>
</dbReference>
<sequence length="303" mass="32947">MRHGRYPFIIGFLAAPVAIYVTFVLGPYAQAFYLATTNWRGVSANPEFIGLENFSRLLDDDVFWKAIRHHGLLLLALPLLTIAIALFFAFMLNVGGGSRGGVMTGVRGSRFYRVVFFFPQVLAVVIVGVIFSRVYAPDDSGLLNGALGAVGIDPVLFMADPDIALWSIIAVLVWQAVGFYVVLFSAGMSSVPKDIYEAATIDGAGRAAMFFRVTLPLLWDTLQVAWVYLGIAAFDAFAIVQVLSVDQGGPDGATTVLGMEIYRNAFSYSQFGYASAMGVALFFLTITFAALTLRVSKRDTIEL</sequence>
<keyword evidence="3" id="KW-1003">Cell membrane</keyword>
<comment type="subcellular location">
    <subcellularLocation>
        <location evidence="1 7">Cell membrane</location>
        <topology evidence="1 7">Multi-pass membrane protein</topology>
    </subcellularLocation>
</comment>
<feature type="transmembrane region" description="Helical" evidence="7">
    <location>
        <begin position="271"/>
        <end position="293"/>
    </location>
</feature>